<dbReference type="Pfam" id="PF00550">
    <property type="entry name" value="PP-binding"/>
    <property type="match status" value="1"/>
</dbReference>
<evidence type="ECO:0000313" key="5">
    <source>
        <dbReference type="EMBL" id="SBW12344.1"/>
    </source>
</evidence>
<dbReference type="RefSeq" id="WP_022658786.1">
    <property type="nucleotide sequence ID" value="NZ_CABUEN010000002.1"/>
</dbReference>
<keyword evidence="3" id="KW-0963">Cytoplasm</keyword>
<comment type="subcellular location">
    <subcellularLocation>
        <location evidence="3">Cytoplasm</location>
    </subcellularLocation>
</comment>
<proteinExistence type="inferred from homology"/>
<comment type="PTM">
    <text evidence="3">4'-phosphopantetheine is transferred from CoA to a specific serine of apo-ACP by AcpS. This modification is essential for activity because fatty acids are bound in thioester linkage to the sulfhydryl of the prosthetic group.</text>
</comment>
<dbReference type="EMBL" id="FLUP01000002">
    <property type="protein sequence ID" value="SBW12344.1"/>
    <property type="molecule type" value="Genomic_DNA"/>
</dbReference>
<dbReference type="InterPro" id="IPR036736">
    <property type="entry name" value="ACP-like_sf"/>
</dbReference>
<dbReference type="HAMAP" id="MF_01217">
    <property type="entry name" value="Acyl_carrier"/>
    <property type="match status" value="1"/>
</dbReference>
<dbReference type="PANTHER" id="PTHR20863:SF76">
    <property type="entry name" value="CARRIER DOMAIN-CONTAINING PROTEIN"/>
    <property type="match status" value="1"/>
</dbReference>
<evidence type="ECO:0000256" key="1">
    <source>
        <dbReference type="ARBA" id="ARBA00022450"/>
    </source>
</evidence>
<sequence length="89" mass="10035">MNDNKIRETIDAALSEEFELSPDQLVPTAHIKEDLGLDSLDIVDMVIVLEKAFNFKLQNKESLVKIQTLGDIYAFIEALRDEGTVKAEQ</sequence>
<dbReference type="GeneID" id="72382692"/>
<dbReference type="SUPFAM" id="SSF47336">
    <property type="entry name" value="ACP-like"/>
    <property type="match status" value="1"/>
</dbReference>
<keyword evidence="3" id="KW-0444">Lipid biosynthesis</keyword>
<dbReference type="GO" id="GO:0016020">
    <property type="term" value="C:membrane"/>
    <property type="evidence" value="ECO:0007669"/>
    <property type="project" value="GOC"/>
</dbReference>
<keyword evidence="1 3" id="KW-0596">Phosphopantetheine</keyword>
<evidence type="ECO:0000256" key="2">
    <source>
        <dbReference type="ARBA" id="ARBA00022553"/>
    </source>
</evidence>
<evidence type="ECO:0000259" key="4">
    <source>
        <dbReference type="PROSITE" id="PS50075"/>
    </source>
</evidence>
<keyword evidence="3" id="KW-0443">Lipid metabolism</keyword>
<gene>
    <name evidence="3 5" type="primary">acpP</name>
    <name evidence="5" type="ORF">KM92DES2_20449</name>
</gene>
<dbReference type="GO" id="GO:0000035">
    <property type="term" value="F:acyl binding"/>
    <property type="evidence" value="ECO:0007669"/>
    <property type="project" value="TreeGrafter"/>
</dbReference>
<dbReference type="PROSITE" id="PS50075">
    <property type="entry name" value="CARRIER"/>
    <property type="match status" value="1"/>
</dbReference>
<dbReference type="InterPro" id="IPR003231">
    <property type="entry name" value="ACP"/>
</dbReference>
<dbReference type="UniPathway" id="UPA00094"/>
<keyword evidence="2 3" id="KW-0597">Phosphoprotein</keyword>
<protein>
    <recommendedName>
        <fullName evidence="3">Acyl carrier protein</fullName>
        <shortName evidence="3">ACP</shortName>
    </recommendedName>
</protein>
<dbReference type="PANTHER" id="PTHR20863">
    <property type="entry name" value="ACYL CARRIER PROTEIN"/>
    <property type="match status" value="1"/>
</dbReference>
<accession>A0A212KKZ5</accession>
<comment type="function">
    <text evidence="3">Carrier of the growing fatty acid chain in fatty acid biosynthesis.</text>
</comment>
<dbReference type="AlphaFoldDB" id="A0A212KKZ5"/>
<comment type="pathway">
    <text evidence="3">Lipid metabolism; fatty acid biosynthesis.</text>
</comment>
<reference evidence="5" key="1">
    <citation type="submission" date="2016-04" db="EMBL/GenBank/DDBJ databases">
        <authorList>
            <person name="Evans L.H."/>
            <person name="Alamgir A."/>
            <person name="Owens N."/>
            <person name="Weber N.D."/>
            <person name="Virtaneva K."/>
            <person name="Barbian K."/>
            <person name="Babar A."/>
            <person name="Rosenke K."/>
        </authorList>
    </citation>
    <scope>NUCLEOTIDE SEQUENCE</scope>
    <source>
        <strain evidence="5">92-2</strain>
    </source>
</reference>
<evidence type="ECO:0000256" key="3">
    <source>
        <dbReference type="HAMAP-Rule" id="MF_01217"/>
    </source>
</evidence>
<dbReference type="GO" id="GO:0009245">
    <property type="term" value="P:lipid A biosynthetic process"/>
    <property type="evidence" value="ECO:0007669"/>
    <property type="project" value="TreeGrafter"/>
</dbReference>
<name>A0A212KKZ5_9BACT</name>
<organism evidence="5">
    <name type="scientific">uncultured Desulfovibrio sp</name>
    <dbReference type="NCBI Taxonomy" id="167968"/>
    <lineage>
        <taxon>Bacteria</taxon>
        <taxon>Pseudomonadati</taxon>
        <taxon>Thermodesulfobacteriota</taxon>
        <taxon>Desulfovibrionia</taxon>
        <taxon>Desulfovibrionales</taxon>
        <taxon>Desulfovibrionaceae</taxon>
        <taxon>Desulfovibrio</taxon>
        <taxon>environmental samples</taxon>
    </lineage>
</organism>
<dbReference type="GO" id="GO:0005829">
    <property type="term" value="C:cytosol"/>
    <property type="evidence" value="ECO:0007669"/>
    <property type="project" value="TreeGrafter"/>
</dbReference>
<keyword evidence="3" id="KW-0275">Fatty acid biosynthesis</keyword>
<feature type="modified residue" description="O-(pantetheine 4'-phosphoryl)serine" evidence="3">
    <location>
        <position position="39"/>
    </location>
</feature>
<dbReference type="GO" id="GO:0000036">
    <property type="term" value="F:acyl carrier activity"/>
    <property type="evidence" value="ECO:0007669"/>
    <property type="project" value="UniProtKB-UniRule"/>
</dbReference>
<comment type="similarity">
    <text evidence="3">Belongs to the acyl carrier protein (ACP) family.</text>
</comment>
<dbReference type="InterPro" id="IPR009081">
    <property type="entry name" value="PP-bd_ACP"/>
</dbReference>
<dbReference type="Gene3D" id="1.10.1200.10">
    <property type="entry name" value="ACP-like"/>
    <property type="match status" value="1"/>
</dbReference>
<keyword evidence="3" id="KW-0276">Fatty acid metabolism</keyword>
<feature type="domain" description="Carrier" evidence="4">
    <location>
        <begin position="4"/>
        <end position="80"/>
    </location>
</feature>